<dbReference type="InterPro" id="IPR058781">
    <property type="entry name" value="HH_AprE-like"/>
</dbReference>
<reference evidence="6 7" key="1">
    <citation type="submission" date="2020-11" db="EMBL/GenBank/DDBJ databases">
        <authorList>
            <person name="Lassalle F."/>
        </authorList>
    </citation>
    <scope>NUCLEOTIDE SEQUENCE [LARGE SCALE GENOMIC DNA]</scope>
    <source>
        <strain evidence="6 7">JC140</strain>
    </source>
</reference>
<dbReference type="InterPro" id="IPR003715">
    <property type="entry name" value="Poly_export_N"/>
</dbReference>
<feature type="domain" description="Soluble ligand binding" evidence="4">
    <location>
        <begin position="116"/>
        <end position="155"/>
    </location>
</feature>
<evidence type="ECO:0000259" key="4">
    <source>
        <dbReference type="Pfam" id="PF10531"/>
    </source>
</evidence>
<dbReference type="PANTHER" id="PTHR33619">
    <property type="entry name" value="POLYSACCHARIDE EXPORT PROTEIN GFCE-RELATED"/>
    <property type="match status" value="1"/>
</dbReference>
<protein>
    <submittedName>
        <fullName evidence="6">Exopolysaccharide biosynthesis protein</fullName>
    </submittedName>
</protein>
<feature type="coiled-coil region" evidence="2">
    <location>
        <begin position="217"/>
        <end position="251"/>
    </location>
</feature>
<name>A0ABN7JRJ0_9HYPH</name>
<gene>
    <name evidence="6" type="ORF">REJC140_03821</name>
</gene>
<dbReference type="Gene3D" id="3.10.560.10">
    <property type="entry name" value="Outer membrane lipoprotein wza domain like"/>
    <property type="match status" value="1"/>
</dbReference>
<dbReference type="Pfam" id="PF10531">
    <property type="entry name" value="SLBB"/>
    <property type="match status" value="1"/>
</dbReference>
<evidence type="ECO:0000256" key="1">
    <source>
        <dbReference type="ARBA" id="ARBA00022729"/>
    </source>
</evidence>
<dbReference type="Gene3D" id="3.30.1950.10">
    <property type="entry name" value="wza like domain"/>
    <property type="match status" value="1"/>
</dbReference>
<proteinExistence type="predicted"/>
<comment type="caution">
    <text evidence="6">The sequence shown here is derived from an EMBL/GenBank/DDBJ whole genome shotgun (WGS) entry which is preliminary data.</text>
</comment>
<evidence type="ECO:0000259" key="5">
    <source>
        <dbReference type="Pfam" id="PF25994"/>
    </source>
</evidence>
<evidence type="ECO:0000313" key="7">
    <source>
        <dbReference type="Proteomes" id="UP000606921"/>
    </source>
</evidence>
<evidence type="ECO:0000256" key="2">
    <source>
        <dbReference type="SAM" id="Coils"/>
    </source>
</evidence>
<dbReference type="EMBL" id="CABFWF030000013">
    <property type="protein sequence ID" value="CAD7044449.1"/>
    <property type="molecule type" value="Genomic_DNA"/>
</dbReference>
<dbReference type="InterPro" id="IPR049712">
    <property type="entry name" value="Poly_export"/>
</dbReference>
<accession>A0ABN7JRJ0</accession>
<organism evidence="6 7">
    <name type="scientific">Pseudorhizobium endolithicum</name>
    <dbReference type="NCBI Taxonomy" id="1191678"/>
    <lineage>
        <taxon>Bacteria</taxon>
        <taxon>Pseudomonadati</taxon>
        <taxon>Pseudomonadota</taxon>
        <taxon>Alphaproteobacteria</taxon>
        <taxon>Hyphomicrobiales</taxon>
        <taxon>Rhizobiaceae</taxon>
        <taxon>Rhizobium/Agrobacterium group</taxon>
        <taxon>Pseudorhizobium</taxon>
    </lineage>
</organism>
<keyword evidence="2" id="KW-0175">Coiled coil</keyword>
<evidence type="ECO:0000313" key="6">
    <source>
        <dbReference type="EMBL" id="CAD7044449.1"/>
    </source>
</evidence>
<dbReference type="PANTHER" id="PTHR33619:SF3">
    <property type="entry name" value="POLYSACCHARIDE EXPORT PROTEIN GFCE-RELATED"/>
    <property type="match status" value="1"/>
</dbReference>
<dbReference type="Proteomes" id="UP000606921">
    <property type="component" value="Unassembled WGS sequence"/>
</dbReference>
<keyword evidence="7" id="KW-1185">Reference proteome</keyword>
<evidence type="ECO:0000259" key="3">
    <source>
        <dbReference type="Pfam" id="PF02563"/>
    </source>
</evidence>
<keyword evidence="1" id="KW-0732">Signal</keyword>
<feature type="domain" description="Polysaccharide export protein N-terminal" evidence="3">
    <location>
        <begin position="37"/>
        <end position="110"/>
    </location>
</feature>
<dbReference type="InterPro" id="IPR019554">
    <property type="entry name" value="Soluble_ligand-bd"/>
</dbReference>
<feature type="domain" description="AprE-like long alpha-helical hairpin" evidence="5">
    <location>
        <begin position="164"/>
        <end position="348"/>
    </location>
</feature>
<sequence length="428" mass="47123">MEPQVPGLDAPSRGRRIIQMFAILSALSLESPALSSQEGQYKIAVGDVLTVTVYGDSGLTGTFPVGPDGTIGYPILGNVDVLGKSLEAVSDRIREDLSSHIANLAVAVAVKEYAPIFIVGDVQKPGRYEFRPGMIVLELFTLGGGLRETTALTDVSGLQLIQAQQDYEDMSLQLLSQEVRRARLMAELGGTEFSYSQAELGLGTDPNAVQKIIDSEMTLFRLRLARLEEEVRNLEAQKQHYVAEIETLEKSGVMRQEQFDLLSKDVDVSQELVTRGAASQAVLRERKRELLGMNQQLLEFGSFLARAQQNRNEIDRRILELRSTRKSEAANELTVIDLEIVRLRRKMAFSVQAMAEIGAAARRFSALDNLIKTEFSVVRQVNEEYKEFKVDEHTKIAAGDVVRVRLTLPAGTTGSPVPTGSARVGATD</sequence>
<dbReference type="Pfam" id="PF25994">
    <property type="entry name" value="HH_AprE"/>
    <property type="match status" value="1"/>
</dbReference>
<dbReference type="Pfam" id="PF02563">
    <property type="entry name" value="Poly_export"/>
    <property type="match status" value="1"/>
</dbReference>